<dbReference type="GO" id="GO:0008108">
    <property type="term" value="F:UDP-glucose:hexose-1-phosphate uridylyltransferase activity"/>
    <property type="evidence" value="ECO:0007669"/>
    <property type="project" value="InterPro"/>
</dbReference>
<dbReference type="GO" id="GO:0006012">
    <property type="term" value="P:galactose metabolic process"/>
    <property type="evidence" value="ECO:0007669"/>
    <property type="project" value="InterPro"/>
</dbReference>
<evidence type="ECO:0000256" key="1">
    <source>
        <dbReference type="PIRSR" id="PIRSR000808-1"/>
    </source>
</evidence>
<reference evidence="3 4" key="1">
    <citation type="journal article" date="2016" name="Nat. Commun.">
        <title>Thousands of microbial genomes shed light on interconnected biogeochemical processes in an aquifer system.</title>
        <authorList>
            <person name="Anantharaman K."/>
            <person name="Brown C.T."/>
            <person name="Hug L.A."/>
            <person name="Sharon I."/>
            <person name="Castelle C.J."/>
            <person name="Probst A.J."/>
            <person name="Thomas B.C."/>
            <person name="Singh A."/>
            <person name="Wilkins M.J."/>
            <person name="Karaoz U."/>
            <person name="Brodie E.L."/>
            <person name="Williams K.H."/>
            <person name="Hubbard S.S."/>
            <person name="Banfield J.F."/>
        </authorList>
    </citation>
    <scope>NUCLEOTIDE SEQUENCE [LARGE SCALE GENOMIC DNA]</scope>
</reference>
<dbReference type="GO" id="GO:0008270">
    <property type="term" value="F:zinc ion binding"/>
    <property type="evidence" value="ECO:0007669"/>
    <property type="project" value="InterPro"/>
</dbReference>
<proteinExistence type="predicted"/>
<sequence length="343" mass="39547">MTNYKPELRQDPVSGDWILFAPKRGEKPHAFFKANKSDKSDKSDRAYKSKKTCPFENILETHKPISVYKSGRKNGDWKIVIVENKYPAVVHKKSVCARDFRHGIYSLVDGVGHHNVVVTRDHNRNFANLSRLEANMVFLAFRDRYLTLLNDPCLAYILIFHNWGPTAGASVYHPHYQLIAVPVVPPDVQHSLTGSLNYFKKYGRCVHCEMIRTEKKERKRIVFENDGAVVFAPFVSREPFELRIFPKKHSSYFENSSDAELEDIVSALQFSLKRIESKLGGADYNFFIHTAPVKDREKYHHYHWHLEIVPKTNISAGFELGTGIEINVMDPDFAAKVLRKKIK</sequence>
<dbReference type="InterPro" id="IPR032576">
    <property type="entry name" value="DUF4921"/>
</dbReference>
<dbReference type="Proteomes" id="UP000179324">
    <property type="component" value="Unassembled WGS sequence"/>
</dbReference>
<accession>A0A1F6BRF6</accession>
<organism evidence="3 4">
    <name type="scientific">Candidatus Jorgensenbacteria bacterium GWC1_48_12</name>
    <dbReference type="NCBI Taxonomy" id="1798469"/>
    <lineage>
        <taxon>Bacteria</taxon>
        <taxon>Candidatus Joergenseniibacteriota</taxon>
    </lineage>
</organism>
<dbReference type="EMBL" id="MFKI01000012">
    <property type="protein sequence ID" value="OGG39423.1"/>
    <property type="molecule type" value="Genomic_DNA"/>
</dbReference>
<evidence type="ECO:0000313" key="4">
    <source>
        <dbReference type="Proteomes" id="UP000179324"/>
    </source>
</evidence>
<dbReference type="InterPro" id="IPR036265">
    <property type="entry name" value="HIT-like_sf"/>
</dbReference>
<dbReference type="InterPro" id="IPR001937">
    <property type="entry name" value="GalP_UDPtransf1"/>
</dbReference>
<dbReference type="PIRSF" id="PIRSF000808">
    <property type="entry name" value="GalT"/>
    <property type="match status" value="1"/>
</dbReference>
<protein>
    <recommendedName>
        <fullName evidence="2">DUF4921 domain-containing protein</fullName>
    </recommendedName>
</protein>
<gene>
    <name evidence="3" type="ORF">A2127_01925</name>
</gene>
<evidence type="ECO:0000313" key="3">
    <source>
        <dbReference type="EMBL" id="OGG39423.1"/>
    </source>
</evidence>
<name>A0A1F6BRF6_9BACT</name>
<dbReference type="Gene3D" id="3.30.428.10">
    <property type="entry name" value="HIT-like"/>
    <property type="match status" value="2"/>
</dbReference>
<dbReference type="Pfam" id="PF16268">
    <property type="entry name" value="DUF4921"/>
    <property type="match status" value="1"/>
</dbReference>
<dbReference type="AlphaFoldDB" id="A0A1F6BRF6"/>
<feature type="active site" description="Tele-UMP-histidine intermediate" evidence="1">
    <location>
        <position position="175"/>
    </location>
</feature>
<dbReference type="PANTHER" id="PTHR42763:SF2">
    <property type="entry name" value="ADP-GLUCOSE PHOSPHORYLASE"/>
    <property type="match status" value="1"/>
</dbReference>
<comment type="caution">
    <text evidence="3">The sequence shown here is derived from an EMBL/GenBank/DDBJ whole genome shotgun (WGS) entry which is preliminary data.</text>
</comment>
<evidence type="ECO:0000259" key="2">
    <source>
        <dbReference type="Pfam" id="PF16268"/>
    </source>
</evidence>
<dbReference type="PANTHER" id="PTHR42763">
    <property type="entry name" value="ADP-GLUCOSE PHOSPHORYLASE"/>
    <property type="match status" value="1"/>
</dbReference>
<dbReference type="SUPFAM" id="SSF54197">
    <property type="entry name" value="HIT-like"/>
    <property type="match status" value="2"/>
</dbReference>
<feature type="domain" description="DUF4921" evidence="2">
    <location>
        <begin position="150"/>
        <end position="332"/>
    </location>
</feature>
<dbReference type="InterPro" id="IPR053177">
    <property type="entry name" value="ADP-glucose_phosphorylase"/>
</dbReference>